<evidence type="ECO:0000256" key="3">
    <source>
        <dbReference type="ARBA" id="ARBA00022448"/>
    </source>
</evidence>
<keyword evidence="4 12" id="KW-0894">Sodium channel</keyword>
<evidence type="ECO:0000256" key="12">
    <source>
        <dbReference type="RuleBase" id="RU000679"/>
    </source>
</evidence>
<comment type="similarity">
    <text evidence="2 12">Belongs to the amiloride-sensitive sodium channel (TC 1.A.6) family.</text>
</comment>
<keyword evidence="11 12" id="KW-0407">Ion channel</keyword>
<gene>
    <name evidence="13" type="primary">Nach</name>
    <name evidence="13" type="ORF">EVAR_91511_1</name>
</gene>
<evidence type="ECO:0000256" key="11">
    <source>
        <dbReference type="ARBA" id="ARBA00023303"/>
    </source>
</evidence>
<evidence type="ECO:0000256" key="10">
    <source>
        <dbReference type="ARBA" id="ARBA00023201"/>
    </source>
</evidence>
<dbReference type="Gene3D" id="1.10.287.820">
    <property type="entry name" value="Acid-sensing ion channel domain"/>
    <property type="match status" value="1"/>
</dbReference>
<keyword evidence="6" id="KW-1133">Transmembrane helix</keyword>
<keyword evidence="5 12" id="KW-0812">Transmembrane</keyword>
<keyword evidence="3 12" id="KW-0813">Transport</keyword>
<keyword evidence="7" id="KW-0915">Sodium</keyword>
<comment type="caution">
    <text evidence="13">The sequence shown here is derived from an EMBL/GenBank/DDBJ whole genome shotgun (WGS) entry which is preliminary data.</text>
</comment>
<evidence type="ECO:0000256" key="7">
    <source>
        <dbReference type="ARBA" id="ARBA00023053"/>
    </source>
</evidence>
<dbReference type="GO" id="GO:0005272">
    <property type="term" value="F:sodium channel activity"/>
    <property type="evidence" value="ECO:0007669"/>
    <property type="project" value="UniProtKB-KW"/>
</dbReference>
<dbReference type="AlphaFoldDB" id="A0A4C1VBR0"/>
<keyword evidence="8 12" id="KW-0406">Ion transport</keyword>
<proteinExistence type="inferred from homology"/>
<evidence type="ECO:0000256" key="5">
    <source>
        <dbReference type="ARBA" id="ARBA00022692"/>
    </source>
</evidence>
<name>A0A4C1VBR0_EUMVA</name>
<evidence type="ECO:0000256" key="9">
    <source>
        <dbReference type="ARBA" id="ARBA00023136"/>
    </source>
</evidence>
<reference evidence="13 14" key="1">
    <citation type="journal article" date="2019" name="Commun. Biol.">
        <title>The bagworm genome reveals a unique fibroin gene that provides high tensile strength.</title>
        <authorList>
            <person name="Kono N."/>
            <person name="Nakamura H."/>
            <person name="Ohtoshi R."/>
            <person name="Tomita M."/>
            <person name="Numata K."/>
            <person name="Arakawa K."/>
        </authorList>
    </citation>
    <scope>NUCLEOTIDE SEQUENCE [LARGE SCALE GENOMIC DNA]</scope>
</reference>
<evidence type="ECO:0000256" key="1">
    <source>
        <dbReference type="ARBA" id="ARBA00004141"/>
    </source>
</evidence>
<organism evidence="13 14">
    <name type="scientific">Eumeta variegata</name>
    <name type="common">Bagworm moth</name>
    <name type="synonym">Eumeta japonica</name>
    <dbReference type="NCBI Taxonomy" id="151549"/>
    <lineage>
        <taxon>Eukaryota</taxon>
        <taxon>Metazoa</taxon>
        <taxon>Ecdysozoa</taxon>
        <taxon>Arthropoda</taxon>
        <taxon>Hexapoda</taxon>
        <taxon>Insecta</taxon>
        <taxon>Pterygota</taxon>
        <taxon>Neoptera</taxon>
        <taxon>Endopterygota</taxon>
        <taxon>Lepidoptera</taxon>
        <taxon>Glossata</taxon>
        <taxon>Ditrysia</taxon>
        <taxon>Tineoidea</taxon>
        <taxon>Psychidae</taxon>
        <taxon>Oiketicinae</taxon>
        <taxon>Eumeta</taxon>
    </lineage>
</organism>
<keyword evidence="14" id="KW-1185">Reference proteome</keyword>
<dbReference type="Pfam" id="PF00858">
    <property type="entry name" value="ASC"/>
    <property type="match status" value="1"/>
</dbReference>
<evidence type="ECO:0000256" key="2">
    <source>
        <dbReference type="ARBA" id="ARBA00007193"/>
    </source>
</evidence>
<dbReference type="EMBL" id="BGZK01000312">
    <property type="protein sequence ID" value="GBP35960.1"/>
    <property type="molecule type" value="Genomic_DNA"/>
</dbReference>
<dbReference type="OrthoDB" id="6502088at2759"/>
<dbReference type="InterPro" id="IPR001873">
    <property type="entry name" value="ENaC"/>
</dbReference>
<keyword evidence="10 12" id="KW-0739">Sodium transport</keyword>
<keyword evidence="9" id="KW-0472">Membrane</keyword>
<evidence type="ECO:0000313" key="13">
    <source>
        <dbReference type="EMBL" id="GBP35960.1"/>
    </source>
</evidence>
<evidence type="ECO:0000256" key="8">
    <source>
        <dbReference type="ARBA" id="ARBA00023065"/>
    </source>
</evidence>
<dbReference type="Proteomes" id="UP000299102">
    <property type="component" value="Unassembled WGS sequence"/>
</dbReference>
<protein>
    <submittedName>
        <fullName evidence="13">Sodium channel protein Nach</fullName>
    </submittedName>
</protein>
<sequence>MLLRSRKCVTEDERPLHYFRGYHNTDCDTECAVLAVRRACGCVPLFTPHHPGHPYCTLTALPCVVRIRNKMNERNVSKKECDCPRECFSRHYKIDSSVGNVGAHRHIVNAWLYRRRRRRPRPARARWARATSAMWALDLSQA</sequence>
<comment type="subcellular location">
    <subcellularLocation>
        <location evidence="1">Membrane</location>
        <topology evidence="1">Multi-pass membrane protein</topology>
    </subcellularLocation>
</comment>
<accession>A0A4C1VBR0</accession>
<evidence type="ECO:0000256" key="6">
    <source>
        <dbReference type="ARBA" id="ARBA00022989"/>
    </source>
</evidence>
<evidence type="ECO:0000313" key="14">
    <source>
        <dbReference type="Proteomes" id="UP000299102"/>
    </source>
</evidence>
<evidence type="ECO:0000256" key="4">
    <source>
        <dbReference type="ARBA" id="ARBA00022461"/>
    </source>
</evidence>
<dbReference type="GO" id="GO:0016020">
    <property type="term" value="C:membrane"/>
    <property type="evidence" value="ECO:0007669"/>
    <property type="project" value="UniProtKB-SubCell"/>
</dbReference>